<comment type="caution">
    <text evidence="3">The sequence shown here is derived from an EMBL/GenBank/DDBJ whole genome shotgun (WGS) entry which is preliminary data.</text>
</comment>
<comment type="similarity">
    <text evidence="1">Belongs to the histidine acid phosphatase family.</text>
</comment>
<proteinExistence type="inferred from homology"/>
<dbReference type="InterPro" id="IPR000560">
    <property type="entry name" value="His_Pase_clade-2"/>
</dbReference>
<dbReference type="OrthoDB" id="10257284at2759"/>
<dbReference type="EMBL" id="ASPP01006718">
    <property type="protein sequence ID" value="ETO28340.1"/>
    <property type="molecule type" value="Genomic_DNA"/>
</dbReference>
<dbReference type="GO" id="GO:0016791">
    <property type="term" value="F:phosphatase activity"/>
    <property type="evidence" value="ECO:0007669"/>
    <property type="project" value="TreeGrafter"/>
</dbReference>
<dbReference type="AlphaFoldDB" id="X6NPW8"/>
<dbReference type="Gene3D" id="3.40.50.1240">
    <property type="entry name" value="Phosphoglycerate mutase-like"/>
    <property type="match status" value="1"/>
</dbReference>
<evidence type="ECO:0000313" key="4">
    <source>
        <dbReference type="Proteomes" id="UP000023152"/>
    </source>
</evidence>
<dbReference type="InterPro" id="IPR029033">
    <property type="entry name" value="His_PPase_superfam"/>
</dbReference>
<organism evidence="3 4">
    <name type="scientific">Reticulomyxa filosa</name>
    <dbReference type="NCBI Taxonomy" id="46433"/>
    <lineage>
        <taxon>Eukaryota</taxon>
        <taxon>Sar</taxon>
        <taxon>Rhizaria</taxon>
        <taxon>Retaria</taxon>
        <taxon>Foraminifera</taxon>
        <taxon>Monothalamids</taxon>
        <taxon>Reticulomyxidae</taxon>
        <taxon>Reticulomyxa</taxon>
    </lineage>
</organism>
<keyword evidence="2" id="KW-0378">Hydrolase</keyword>
<name>X6NPW8_RETFI</name>
<dbReference type="Proteomes" id="UP000023152">
    <property type="component" value="Unassembled WGS sequence"/>
</dbReference>
<keyword evidence="4" id="KW-1185">Reference proteome</keyword>
<evidence type="ECO:0000256" key="1">
    <source>
        <dbReference type="ARBA" id="ARBA00005375"/>
    </source>
</evidence>
<reference evidence="3 4" key="1">
    <citation type="journal article" date="2013" name="Curr. Biol.">
        <title>The Genome of the Foraminiferan Reticulomyxa filosa.</title>
        <authorList>
            <person name="Glockner G."/>
            <person name="Hulsmann N."/>
            <person name="Schleicher M."/>
            <person name="Noegel A.A."/>
            <person name="Eichinger L."/>
            <person name="Gallinger C."/>
            <person name="Pawlowski J."/>
            <person name="Sierra R."/>
            <person name="Euteneuer U."/>
            <person name="Pillet L."/>
            <person name="Moustafa A."/>
            <person name="Platzer M."/>
            <person name="Groth M."/>
            <person name="Szafranski K."/>
            <person name="Schliwa M."/>
        </authorList>
    </citation>
    <scope>NUCLEOTIDE SEQUENCE [LARGE SCALE GENOMIC DNA]</scope>
</reference>
<evidence type="ECO:0000313" key="3">
    <source>
        <dbReference type="EMBL" id="ETO28340.1"/>
    </source>
</evidence>
<dbReference type="PANTHER" id="PTHR11567:SF110">
    <property type="entry name" value="2-PHOSPHOXYLOSE PHOSPHATASE 1"/>
    <property type="match status" value="1"/>
</dbReference>
<dbReference type="InterPro" id="IPR050645">
    <property type="entry name" value="Histidine_acid_phosphatase"/>
</dbReference>
<evidence type="ECO:0000256" key="2">
    <source>
        <dbReference type="ARBA" id="ARBA00022801"/>
    </source>
</evidence>
<gene>
    <name evidence="3" type="ORF">RFI_08793</name>
</gene>
<sequence length="455" mass="53221">MWQGQNYLWLSHSSSSGGGQSSNRVSGSNTNRLVFVQVYHRHGDRTPLLCLHKNHDLETKMWSGLVCKSYSPYVLPAHMDTDQDSLIETENPHHVRTHDTDADPHEKKEANKLCQWKNIAQRLRGAYLVHSNDNYYGDNYTIDSRDPKRFKDKLELLTFERHYTKAWMGQLTERGVRQMEEVGRWLRKRYIDELGYLSPTFHSGNDGTSNSNKLWIQSTNFARTMYSVDSLLMGLYPMTHRTGENKSIAIHVDIDKTFFYPYPKLCRKWSRVRQQNSAYLEANSDKHFYFYFYLSFQKKGGKREGKKKKIEITLNINITQKKKKKKSLGEALLCRLAHQKDLPADIPQETIRDYCDYSAKRVTYQYSRNDESCRLAFGVMLDKLFHSMKHDDGMFRIVSCHDNTILSLLAALKKEIPGWPPYASTIIFEVQLITSFSFTKKLYGYTIYIIYMLAH</sequence>
<dbReference type="SUPFAM" id="SSF53254">
    <property type="entry name" value="Phosphoglycerate mutase-like"/>
    <property type="match status" value="1"/>
</dbReference>
<dbReference type="CDD" id="cd07061">
    <property type="entry name" value="HP_HAP_like"/>
    <property type="match status" value="1"/>
</dbReference>
<dbReference type="PANTHER" id="PTHR11567">
    <property type="entry name" value="ACID PHOSPHATASE-RELATED"/>
    <property type="match status" value="1"/>
</dbReference>
<dbReference type="Pfam" id="PF00328">
    <property type="entry name" value="His_Phos_2"/>
    <property type="match status" value="1"/>
</dbReference>
<protein>
    <submittedName>
        <fullName evidence="3">Major acid phosphatase Map (Histidine-acid phosphatase)</fullName>
    </submittedName>
</protein>
<accession>X6NPW8</accession>